<feature type="signal peptide" evidence="1">
    <location>
        <begin position="1"/>
        <end position="19"/>
    </location>
</feature>
<evidence type="ECO:0000256" key="1">
    <source>
        <dbReference type="SAM" id="SignalP"/>
    </source>
</evidence>
<evidence type="ECO:0000313" key="2">
    <source>
        <dbReference type="EMBL" id="CEM47187.1"/>
    </source>
</evidence>
<keyword evidence="1" id="KW-0732">Signal</keyword>
<reference evidence="2" key="1">
    <citation type="submission" date="2014-11" db="EMBL/GenBank/DDBJ databases">
        <authorList>
            <person name="Otto D Thomas"/>
            <person name="Naeem Raeece"/>
        </authorList>
    </citation>
    <scope>NUCLEOTIDE SEQUENCE</scope>
</reference>
<accession>A0A0G4HS51</accession>
<feature type="chain" id="PRO_5005191784" description="Ig-like domain-containing protein" evidence="1">
    <location>
        <begin position="20"/>
        <end position="132"/>
    </location>
</feature>
<protein>
    <recommendedName>
        <fullName evidence="3">Ig-like domain-containing protein</fullName>
    </recommendedName>
</protein>
<name>A0A0G4HS51_9ALVE</name>
<dbReference type="AlphaFoldDB" id="A0A0G4HS51"/>
<evidence type="ECO:0008006" key="3">
    <source>
        <dbReference type="Google" id="ProtNLM"/>
    </source>
</evidence>
<gene>
    <name evidence="2" type="ORF">Cvel_1301</name>
</gene>
<dbReference type="EMBL" id="CDMZ01003668">
    <property type="protein sequence ID" value="CEM47187.1"/>
    <property type="molecule type" value="Genomic_DNA"/>
</dbReference>
<organism evidence="2">
    <name type="scientific">Chromera velia CCMP2878</name>
    <dbReference type="NCBI Taxonomy" id="1169474"/>
    <lineage>
        <taxon>Eukaryota</taxon>
        <taxon>Sar</taxon>
        <taxon>Alveolata</taxon>
        <taxon>Colpodellida</taxon>
        <taxon>Chromeraceae</taxon>
        <taxon>Chromera</taxon>
    </lineage>
</organism>
<sequence>MRVWFYISLSVAVVSNAATQFCMYTDSSCSGTEKCVDSGTCVQWSSSASNKVSWDTSAKTLTMEQYGSSTDCSSSSVSETFDYATGVCSAASINNEYASYQMKGDESSGTRSSACLTALWCFALLFVFSLSL</sequence>
<dbReference type="VEuPathDB" id="CryptoDB:Cvel_1301"/>
<proteinExistence type="predicted"/>